<feature type="domain" description="Ig-like" evidence="4">
    <location>
        <begin position="3"/>
        <end position="126"/>
    </location>
</feature>
<proteinExistence type="predicted"/>
<sequence>TKPRLSRSDRSSLNDKVDQTPADMYKKPGETAQLNCSHNIPSYDRILWYRQSENQQIQLLGYMILHGSPNLEPGVTVQMGGSANQGETSTLTTEELSLNSSAVYFCAASYHSAAYHCSPVQKPPVTHFSISVLQLTAPCTWINPF</sequence>
<name>A0A667Z0U6_9TELE</name>
<evidence type="ECO:0000256" key="2">
    <source>
        <dbReference type="ARBA" id="ARBA00022859"/>
    </source>
</evidence>
<dbReference type="GO" id="GO:0007166">
    <property type="term" value="P:cell surface receptor signaling pathway"/>
    <property type="evidence" value="ECO:0007669"/>
    <property type="project" value="TreeGrafter"/>
</dbReference>
<evidence type="ECO:0000313" key="6">
    <source>
        <dbReference type="Proteomes" id="UP000472263"/>
    </source>
</evidence>
<dbReference type="Gene3D" id="2.60.40.10">
    <property type="entry name" value="Immunoglobulins"/>
    <property type="match status" value="1"/>
</dbReference>
<reference evidence="5" key="1">
    <citation type="submission" date="2019-06" db="EMBL/GenBank/DDBJ databases">
        <authorList>
            <consortium name="Wellcome Sanger Institute Data Sharing"/>
        </authorList>
    </citation>
    <scope>NUCLEOTIDE SEQUENCE [LARGE SCALE GENOMIC DNA]</scope>
</reference>
<dbReference type="InterPro" id="IPR003599">
    <property type="entry name" value="Ig_sub"/>
</dbReference>
<dbReference type="InterPro" id="IPR013783">
    <property type="entry name" value="Ig-like_fold"/>
</dbReference>
<evidence type="ECO:0000256" key="1">
    <source>
        <dbReference type="ARBA" id="ARBA00022729"/>
    </source>
</evidence>
<dbReference type="GO" id="GO:0002376">
    <property type="term" value="P:immune system process"/>
    <property type="evidence" value="ECO:0007669"/>
    <property type="project" value="UniProtKB-KW"/>
</dbReference>
<dbReference type="InParanoid" id="A0A667Z0U6"/>
<dbReference type="PROSITE" id="PS50835">
    <property type="entry name" value="IG_LIKE"/>
    <property type="match status" value="1"/>
</dbReference>
<reference evidence="5" key="3">
    <citation type="submission" date="2025-09" db="UniProtKB">
        <authorList>
            <consortium name="Ensembl"/>
        </authorList>
    </citation>
    <scope>IDENTIFICATION</scope>
</reference>
<dbReference type="GeneTree" id="ENSGT01110000267473"/>
<dbReference type="SUPFAM" id="SSF48726">
    <property type="entry name" value="Immunoglobulin"/>
    <property type="match status" value="1"/>
</dbReference>
<dbReference type="AlphaFoldDB" id="A0A667Z0U6"/>
<protein>
    <recommendedName>
        <fullName evidence="4">Ig-like domain-containing protein</fullName>
    </recommendedName>
</protein>
<keyword evidence="1" id="KW-0732">Signal</keyword>
<evidence type="ECO:0000256" key="3">
    <source>
        <dbReference type="SAM" id="MobiDB-lite"/>
    </source>
</evidence>
<organism evidence="5 6">
    <name type="scientific">Myripristis murdjan</name>
    <name type="common">pinecone soldierfish</name>
    <dbReference type="NCBI Taxonomy" id="586833"/>
    <lineage>
        <taxon>Eukaryota</taxon>
        <taxon>Metazoa</taxon>
        <taxon>Chordata</taxon>
        <taxon>Craniata</taxon>
        <taxon>Vertebrata</taxon>
        <taxon>Euteleostomi</taxon>
        <taxon>Actinopterygii</taxon>
        <taxon>Neopterygii</taxon>
        <taxon>Teleostei</taxon>
        <taxon>Neoteleostei</taxon>
        <taxon>Acanthomorphata</taxon>
        <taxon>Holocentriformes</taxon>
        <taxon>Holocentridae</taxon>
        <taxon>Myripristis</taxon>
    </lineage>
</organism>
<dbReference type="Ensembl" id="ENSMMDT00005027488.1">
    <property type="protein sequence ID" value="ENSMMDP00005026931.1"/>
    <property type="gene ID" value="ENSMMDG00005012826.1"/>
</dbReference>
<dbReference type="PANTHER" id="PTHR23268">
    <property type="entry name" value="T-CELL RECEPTOR BETA CHAIN"/>
    <property type="match status" value="1"/>
</dbReference>
<dbReference type="SMART" id="SM00409">
    <property type="entry name" value="IG"/>
    <property type="match status" value="1"/>
</dbReference>
<reference evidence="5" key="2">
    <citation type="submission" date="2025-08" db="UniProtKB">
        <authorList>
            <consortium name="Ensembl"/>
        </authorList>
    </citation>
    <scope>IDENTIFICATION</scope>
</reference>
<dbReference type="InterPro" id="IPR013106">
    <property type="entry name" value="Ig_V-set"/>
</dbReference>
<dbReference type="InterPro" id="IPR036179">
    <property type="entry name" value="Ig-like_dom_sf"/>
</dbReference>
<feature type="region of interest" description="Disordered" evidence="3">
    <location>
        <begin position="1"/>
        <end position="22"/>
    </location>
</feature>
<keyword evidence="2" id="KW-0391">Immunity</keyword>
<evidence type="ECO:0000313" key="5">
    <source>
        <dbReference type="Ensembl" id="ENSMMDP00005026931.1"/>
    </source>
</evidence>
<dbReference type="GO" id="GO:0005886">
    <property type="term" value="C:plasma membrane"/>
    <property type="evidence" value="ECO:0007669"/>
    <property type="project" value="TreeGrafter"/>
</dbReference>
<accession>A0A667Z0U6</accession>
<keyword evidence="6" id="KW-1185">Reference proteome</keyword>
<dbReference type="InterPro" id="IPR007110">
    <property type="entry name" value="Ig-like_dom"/>
</dbReference>
<dbReference type="PANTHER" id="PTHR23268:SF102">
    <property type="entry name" value="IMMUNOGLOBULIN V-SET DOMAIN-CONTAINING PROTEIN"/>
    <property type="match status" value="1"/>
</dbReference>
<evidence type="ECO:0000259" key="4">
    <source>
        <dbReference type="PROSITE" id="PS50835"/>
    </source>
</evidence>
<dbReference type="Proteomes" id="UP000472263">
    <property type="component" value="Chromosome 22"/>
</dbReference>
<dbReference type="InterPro" id="IPR050413">
    <property type="entry name" value="TCR_beta_variable"/>
</dbReference>
<dbReference type="Pfam" id="PF07686">
    <property type="entry name" value="V-set"/>
    <property type="match status" value="1"/>
</dbReference>